<proteinExistence type="predicted"/>
<evidence type="ECO:0000313" key="4">
    <source>
        <dbReference type="Proteomes" id="UP000230363"/>
    </source>
</evidence>
<feature type="non-terminal residue" evidence="3">
    <location>
        <position position="476"/>
    </location>
</feature>
<keyword evidence="2" id="KW-0472">Membrane</keyword>
<sequence>MNFLTKKNLIILTAILLVFGFSTGIIYFIKRQTAQKIENIIPESPSLPIAPPMPPEIFINTSPDYIEDNDLEKTIVLKTYIKNNPTSCSYDWDKNLNSIISTEYFIKLPSNVKTPQTYTITCANSVNQAKKSITLPIVAARPPTIGFSADKYEIEYKDSVTLTWSSQSALSCSLKNSSNKILASNLLSEGEKTFTSLTNSKTYIITCIGPGGITSESVSITVDAPIIVDAPPSPITPTTKTFSFSVDKKSIPYNSSVVLSWSAPNFSYCTAYSDPYSNNWSSIQPKNGEQKIENLVENTVFTLICEDSNGKTQKSVSITVGAASAPAITFSANPSSVPYNSSTALSWSVSNAEVCSASGAWHGEKPINGNENTAKLTFNQNYTLTCEGTGGVISKSISITVGTRTYNYIWSTGNWGSCIGACSSGGTQTRQATCKRDDGQSASEDKCTTSKPSTSQKCNPQGYNTNGPYASCARAN</sequence>
<accession>A0A2M7Q9R6</accession>
<organism evidence="3 4">
    <name type="scientific">Candidatus Wolfebacteria bacterium CG_4_10_14_0_8_um_filter_37_11</name>
    <dbReference type="NCBI Taxonomy" id="1975062"/>
    <lineage>
        <taxon>Bacteria</taxon>
        <taxon>Candidatus Wolfeibacteriota</taxon>
    </lineage>
</organism>
<dbReference type="EMBL" id="PFKZ01000011">
    <property type="protein sequence ID" value="PIY59704.1"/>
    <property type="molecule type" value="Genomic_DNA"/>
</dbReference>
<evidence type="ECO:0000256" key="2">
    <source>
        <dbReference type="SAM" id="Phobius"/>
    </source>
</evidence>
<name>A0A2M7Q9R6_9BACT</name>
<feature type="region of interest" description="Disordered" evidence="1">
    <location>
        <begin position="438"/>
        <end position="460"/>
    </location>
</feature>
<dbReference type="Pfam" id="PF19030">
    <property type="entry name" value="TSP1_ADAMTS"/>
    <property type="match status" value="1"/>
</dbReference>
<feature type="compositionally biased region" description="Basic and acidic residues" evidence="1">
    <location>
        <begin position="438"/>
        <end position="448"/>
    </location>
</feature>
<reference evidence="4" key="1">
    <citation type="submission" date="2017-09" db="EMBL/GenBank/DDBJ databases">
        <title>Depth-based differentiation of microbial function through sediment-hosted aquifers and enrichment of novel symbionts in the deep terrestrial subsurface.</title>
        <authorList>
            <person name="Probst A.J."/>
            <person name="Ladd B."/>
            <person name="Jarett J.K."/>
            <person name="Geller-Mcgrath D.E."/>
            <person name="Sieber C.M.K."/>
            <person name="Emerson J.B."/>
            <person name="Anantharaman K."/>
            <person name="Thomas B.C."/>
            <person name="Malmstrom R."/>
            <person name="Stieglmeier M."/>
            <person name="Klingl A."/>
            <person name="Woyke T."/>
            <person name="Ryan C.M."/>
            <person name="Banfield J.F."/>
        </authorList>
    </citation>
    <scope>NUCLEOTIDE SEQUENCE [LARGE SCALE GENOMIC DNA]</scope>
</reference>
<evidence type="ECO:0000313" key="3">
    <source>
        <dbReference type="EMBL" id="PIY59704.1"/>
    </source>
</evidence>
<dbReference type="InterPro" id="IPR036383">
    <property type="entry name" value="TSP1_rpt_sf"/>
</dbReference>
<dbReference type="PROSITE" id="PS50092">
    <property type="entry name" value="TSP1"/>
    <property type="match status" value="1"/>
</dbReference>
<gene>
    <name evidence="3" type="ORF">COY96_00360</name>
</gene>
<comment type="caution">
    <text evidence="3">The sequence shown here is derived from an EMBL/GenBank/DDBJ whole genome shotgun (WGS) entry which is preliminary data.</text>
</comment>
<feature type="compositionally biased region" description="Polar residues" evidence="1">
    <location>
        <begin position="449"/>
        <end position="460"/>
    </location>
</feature>
<feature type="transmembrane region" description="Helical" evidence="2">
    <location>
        <begin position="9"/>
        <end position="29"/>
    </location>
</feature>
<keyword evidence="2" id="KW-0812">Transmembrane</keyword>
<dbReference type="SUPFAM" id="SSF82895">
    <property type="entry name" value="TSP-1 type 1 repeat"/>
    <property type="match status" value="1"/>
</dbReference>
<dbReference type="Proteomes" id="UP000230363">
    <property type="component" value="Unassembled WGS sequence"/>
</dbReference>
<dbReference type="AlphaFoldDB" id="A0A2M7Q9R6"/>
<evidence type="ECO:0000256" key="1">
    <source>
        <dbReference type="SAM" id="MobiDB-lite"/>
    </source>
</evidence>
<keyword evidence="2" id="KW-1133">Transmembrane helix</keyword>
<protein>
    <submittedName>
        <fullName evidence="3">Uncharacterized protein</fullName>
    </submittedName>
</protein>
<dbReference type="InterPro" id="IPR000884">
    <property type="entry name" value="TSP1_rpt"/>
</dbReference>